<proteinExistence type="inferred from homology"/>
<dbReference type="GO" id="GO:0005829">
    <property type="term" value="C:cytosol"/>
    <property type="evidence" value="ECO:0007669"/>
    <property type="project" value="TreeGrafter"/>
</dbReference>
<sequence>MAPDYQAQHKQRFNYMPWLYFRLKPKLLAWAKPWQAELHQHWMTLETVQIAPSAFIAEGAQLFAEPGRDIRIGEQSFVAADCVFHGPIELGDAVAINHGCHLDGSRAGIRIGNNSRIAHGCSIVAFNHGMAPDDEVYQQPISSQGIRIGEDVWIGARVGIVDGVSIGNHAVIGMNAVVTKDVPEYAIMAGNPALQIGDRRDKPKAGLKKSR</sequence>
<dbReference type="InterPro" id="IPR051159">
    <property type="entry name" value="Hexapeptide_acetyltransf"/>
</dbReference>
<dbReference type="AlphaFoldDB" id="A0AA37RWQ6"/>
<name>A0AA37RWQ6_9GAMM</name>
<evidence type="ECO:0000256" key="2">
    <source>
        <dbReference type="ARBA" id="ARBA00022679"/>
    </source>
</evidence>
<evidence type="ECO:0000256" key="4">
    <source>
        <dbReference type="ARBA" id="ARBA00023315"/>
    </source>
</evidence>
<evidence type="ECO:0000256" key="1">
    <source>
        <dbReference type="ARBA" id="ARBA00007274"/>
    </source>
</evidence>
<keyword evidence="3" id="KW-0677">Repeat</keyword>
<protein>
    <submittedName>
        <fullName evidence="5">Acyltransferase</fullName>
    </submittedName>
</protein>
<dbReference type="Pfam" id="PF14602">
    <property type="entry name" value="Hexapep_2"/>
    <property type="match status" value="1"/>
</dbReference>
<dbReference type="PANTHER" id="PTHR23416">
    <property type="entry name" value="SIALIC ACID SYNTHASE-RELATED"/>
    <property type="match status" value="1"/>
</dbReference>
<organism evidence="5 6">
    <name type="scientific">Paraferrimonas sedimenticola</name>
    <dbReference type="NCBI Taxonomy" id="375674"/>
    <lineage>
        <taxon>Bacteria</taxon>
        <taxon>Pseudomonadati</taxon>
        <taxon>Pseudomonadota</taxon>
        <taxon>Gammaproteobacteria</taxon>
        <taxon>Alteromonadales</taxon>
        <taxon>Ferrimonadaceae</taxon>
        <taxon>Paraferrimonas</taxon>
    </lineage>
</organism>
<comment type="similarity">
    <text evidence="1">Belongs to the transferase hexapeptide repeat family.</text>
</comment>
<dbReference type="PROSITE" id="PS00101">
    <property type="entry name" value="HEXAPEP_TRANSFERASES"/>
    <property type="match status" value="1"/>
</dbReference>
<dbReference type="SUPFAM" id="SSF51161">
    <property type="entry name" value="Trimeric LpxA-like enzymes"/>
    <property type="match status" value="1"/>
</dbReference>
<dbReference type="InterPro" id="IPR018357">
    <property type="entry name" value="Hexapep_transf_CS"/>
</dbReference>
<reference evidence="5" key="1">
    <citation type="journal article" date="2014" name="Int. J. Syst. Evol. Microbiol.">
        <title>Complete genome sequence of Corynebacterium casei LMG S-19264T (=DSM 44701T), isolated from a smear-ripened cheese.</title>
        <authorList>
            <consortium name="US DOE Joint Genome Institute (JGI-PGF)"/>
            <person name="Walter F."/>
            <person name="Albersmeier A."/>
            <person name="Kalinowski J."/>
            <person name="Ruckert C."/>
        </authorList>
    </citation>
    <scope>NUCLEOTIDE SEQUENCE</scope>
    <source>
        <strain evidence="5">NBRC 101628</strain>
    </source>
</reference>
<keyword evidence="6" id="KW-1185">Reference proteome</keyword>
<evidence type="ECO:0000256" key="3">
    <source>
        <dbReference type="ARBA" id="ARBA00022737"/>
    </source>
</evidence>
<dbReference type="Gene3D" id="2.160.10.10">
    <property type="entry name" value="Hexapeptide repeat proteins"/>
    <property type="match status" value="1"/>
</dbReference>
<reference evidence="5" key="2">
    <citation type="submission" date="2023-01" db="EMBL/GenBank/DDBJ databases">
        <title>Draft genome sequence of Paraferrimonas sedimenticola strain NBRC 101628.</title>
        <authorList>
            <person name="Sun Q."/>
            <person name="Mori K."/>
        </authorList>
    </citation>
    <scope>NUCLEOTIDE SEQUENCE</scope>
    <source>
        <strain evidence="5">NBRC 101628</strain>
    </source>
</reference>
<dbReference type="PANTHER" id="PTHR23416:SF23">
    <property type="entry name" value="ACETYLTRANSFERASE C18B11.09C-RELATED"/>
    <property type="match status" value="1"/>
</dbReference>
<dbReference type="GO" id="GO:0008374">
    <property type="term" value="F:O-acyltransferase activity"/>
    <property type="evidence" value="ECO:0007669"/>
    <property type="project" value="TreeGrafter"/>
</dbReference>
<keyword evidence="2" id="KW-0808">Transferase</keyword>
<evidence type="ECO:0000313" key="5">
    <source>
        <dbReference type="EMBL" id="GLP96693.1"/>
    </source>
</evidence>
<evidence type="ECO:0000313" key="6">
    <source>
        <dbReference type="Proteomes" id="UP001161422"/>
    </source>
</evidence>
<dbReference type="Proteomes" id="UP001161422">
    <property type="component" value="Unassembled WGS sequence"/>
</dbReference>
<keyword evidence="4 5" id="KW-0012">Acyltransferase</keyword>
<gene>
    <name evidence="5" type="ORF">GCM10007895_19990</name>
</gene>
<dbReference type="CDD" id="cd04647">
    <property type="entry name" value="LbH_MAT_like"/>
    <property type="match status" value="1"/>
</dbReference>
<dbReference type="EMBL" id="BSNC01000005">
    <property type="protein sequence ID" value="GLP96693.1"/>
    <property type="molecule type" value="Genomic_DNA"/>
</dbReference>
<accession>A0AA37RWQ6</accession>
<dbReference type="RefSeq" id="WP_095504014.1">
    <property type="nucleotide sequence ID" value="NZ_BSNC01000005.1"/>
</dbReference>
<dbReference type="InterPro" id="IPR011004">
    <property type="entry name" value="Trimer_LpxA-like_sf"/>
</dbReference>
<dbReference type="InterPro" id="IPR001451">
    <property type="entry name" value="Hexapep"/>
</dbReference>
<comment type="caution">
    <text evidence="5">The sequence shown here is derived from an EMBL/GenBank/DDBJ whole genome shotgun (WGS) entry which is preliminary data.</text>
</comment>